<keyword evidence="4 6" id="KW-1133">Transmembrane helix</keyword>
<feature type="signal peptide" evidence="7">
    <location>
        <begin position="1"/>
        <end position="23"/>
    </location>
</feature>
<feature type="transmembrane region" description="Helical" evidence="6">
    <location>
        <begin position="193"/>
        <end position="210"/>
    </location>
</feature>
<evidence type="ECO:0000313" key="8">
    <source>
        <dbReference type="EMBL" id="SEL14737.1"/>
    </source>
</evidence>
<dbReference type="EMBL" id="FOAJ01000005">
    <property type="protein sequence ID" value="SEL14737.1"/>
    <property type="molecule type" value="Genomic_DNA"/>
</dbReference>
<evidence type="ECO:0000313" key="9">
    <source>
        <dbReference type="Proteomes" id="UP000199120"/>
    </source>
</evidence>
<dbReference type="Proteomes" id="UP000199120">
    <property type="component" value="Unassembled WGS sequence"/>
</dbReference>
<evidence type="ECO:0000256" key="1">
    <source>
        <dbReference type="ARBA" id="ARBA00004651"/>
    </source>
</evidence>
<gene>
    <name evidence="8" type="ORF">SAMN05192542_105179</name>
</gene>
<dbReference type="GO" id="GO:0005886">
    <property type="term" value="C:plasma membrane"/>
    <property type="evidence" value="ECO:0007669"/>
    <property type="project" value="UniProtKB-SubCell"/>
</dbReference>
<dbReference type="Pfam" id="PF09678">
    <property type="entry name" value="Caa3_CtaG"/>
    <property type="match status" value="1"/>
</dbReference>
<proteinExistence type="predicted"/>
<keyword evidence="3 6" id="KW-0812">Transmembrane</keyword>
<feature type="transmembrane region" description="Helical" evidence="6">
    <location>
        <begin position="153"/>
        <end position="173"/>
    </location>
</feature>
<keyword evidence="7" id="KW-0732">Signal</keyword>
<dbReference type="InterPro" id="IPR019108">
    <property type="entry name" value="Caa3_assmbl_CtaG-rel"/>
</dbReference>
<comment type="subcellular location">
    <subcellularLocation>
        <location evidence="1">Cell membrane</location>
        <topology evidence="1">Multi-pass membrane protein</topology>
    </subcellularLocation>
</comment>
<keyword evidence="2" id="KW-1003">Cell membrane</keyword>
<evidence type="ECO:0000256" key="7">
    <source>
        <dbReference type="SAM" id="SignalP"/>
    </source>
</evidence>
<feature type="transmembrane region" description="Helical" evidence="6">
    <location>
        <begin position="77"/>
        <end position="95"/>
    </location>
</feature>
<feature type="transmembrane region" description="Helical" evidence="6">
    <location>
        <begin position="39"/>
        <end position="57"/>
    </location>
</feature>
<sequence length="314" mass="33672">MAPVTLLLNALAAWLLLTPNADAHVLTPDELAAPRLEWTFTPWVVALLAASLVAYLIGYARLQRRGEHDRAGRRTRLALFLGGWLALAAALVSPLDTLGALLFSAHMVQHETMMLIAAPLCVLGRPASVWLWALPRGARKAVGAIVRARAFGAAWGSISAPVAAWVLHAAALWAWHAPMLFDAALANPAVHTLQHASFLITALLFWWAIFGEGGQRRDGGRAMLLLFTTMVHTSALGALITLAPALWYPSYVEPTSSLGLNPLRDQQLGGLIMWVPGALAYLIGALAVCARWLMGTPAPWLADRDAAARGSSVQ</sequence>
<keyword evidence="5 6" id="KW-0472">Membrane</keyword>
<feature type="transmembrane region" description="Helical" evidence="6">
    <location>
        <begin position="115"/>
        <end position="133"/>
    </location>
</feature>
<evidence type="ECO:0000256" key="3">
    <source>
        <dbReference type="ARBA" id="ARBA00022692"/>
    </source>
</evidence>
<dbReference type="RefSeq" id="WP_090543444.1">
    <property type="nucleotide sequence ID" value="NZ_FNSR01000001.1"/>
</dbReference>
<organism evidence="8 9">
    <name type="scientific">Paraburkholderia caballeronis</name>
    <dbReference type="NCBI Taxonomy" id="416943"/>
    <lineage>
        <taxon>Bacteria</taxon>
        <taxon>Pseudomonadati</taxon>
        <taxon>Pseudomonadota</taxon>
        <taxon>Betaproteobacteria</taxon>
        <taxon>Burkholderiales</taxon>
        <taxon>Burkholderiaceae</taxon>
        <taxon>Paraburkholderia</taxon>
    </lineage>
</organism>
<evidence type="ECO:0000256" key="2">
    <source>
        <dbReference type="ARBA" id="ARBA00022475"/>
    </source>
</evidence>
<keyword evidence="9" id="KW-1185">Reference proteome</keyword>
<accession>A0A1H7MVX0</accession>
<dbReference type="AlphaFoldDB" id="A0A1H7MVX0"/>
<evidence type="ECO:0000256" key="4">
    <source>
        <dbReference type="ARBA" id="ARBA00022989"/>
    </source>
</evidence>
<dbReference type="STRING" id="416943.SAMN05445871_1405"/>
<feature type="chain" id="PRO_5030029100" evidence="7">
    <location>
        <begin position="24"/>
        <end position="314"/>
    </location>
</feature>
<reference evidence="9" key="1">
    <citation type="submission" date="2016-10" db="EMBL/GenBank/DDBJ databases">
        <authorList>
            <person name="Varghese N."/>
            <person name="Submissions S."/>
        </authorList>
    </citation>
    <scope>NUCLEOTIDE SEQUENCE [LARGE SCALE GENOMIC DNA]</scope>
    <source>
        <strain evidence="9">LMG 26416</strain>
    </source>
</reference>
<name>A0A1H7MVX0_9BURK</name>
<feature type="transmembrane region" description="Helical" evidence="6">
    <location>
        <begin position="268"/>
        <end position="294"/>
    </location>
</feature>
<feature type="transmembrane region" description="Helical" evidence="6">
    <location>
        <begin position="222"/>
        <end position="248"/>
    </location>
</feature>
<evidence type="ECO:0000256" key="6">
    <source>
        <dbReference type="SAM" id="Phobius"/>
    </source>
</evidence>
<protein>
    <submittedName>
        <fullName evidence="8">Cytochrome c oxidase assembly factor CtaG</fullName>
    </submittedName>
</protein>
<dbReference type="OrthoDB" id="9808789at2"/>
<evidence type="ECO:0000256" key="5">
    <source>
        <dbReference type="ARBA" id="ARBA00023136"/>
    </source>
</evidence>